<evidence type="ECO:0000256" key="5">
    <source>
        <dbReference type="RuleBase" id="RU000568"/>
    </source>
</evidence>
<dbReference type="InterPro" id="IPR021137">
    <property type="entry name" value="Ribosomal_bL35-like"/>
</dbReference>
<dbReference type="GO" id="GO:0006412">
    <property type="term" value="P:translation"/>
    <property type="evidence" value="ECO:0007669"/>
    <property type="project" value="UniProtKB-UniRule"/>
</dbReference>
<organism evidence="7 8">
    <name type="scientific">Tremblaya princeps</name>
    <dbReference type="NCBI Taxonomy" id="189385"/>
    <lineage>
        <taxon>Bacteria</taxon>
        <taxon>Pseudomonadati</taxon>
        <taxon>Pseudomonadota</taxon>
        <taxon>Betaproteobacteria</taxon>
        <taxon>Candidatus Tremblayella</taxon>
    </lineage>
</organism>
<comment type="similarity">
    <text evidence="1 4 5">Belongs to the bacterial ribosomal protein bL35 family.</text>
</comment>
<dbReference type="HAMAP" id="MF_00514">
    <property type="entry name" value="Ribosomal_bL35"/>
    <property type="match status" value="1"/>
</dbReference>
<gene>
    <name evidence="4 7" type="primary">rpmI</name>
    <name evidence="7" type="ORF">MHIR_TP00075</name>
</gene>
<dbReference type="Proteomes" id="UP000075242">
    <property type="component" value="Chromosome I"/>
</dbReference>
<evidence type="ECO:0000256" key="2">
    <source>
        <dbReference type="ARBA" id="ARBA00022980"/>
    </source>
</evidence>
<dbReference type="SUPFAM" id="SSF143034">
    <property type="entry name" value="L35p-like"/>
    <property type="match status" value="1"/>
</dbReference>
<dbReference type="GO" id="GO:1990904">
    <property type="term" value="C:ribonucleoprotein complex"/>
    <property type="evidence" value="ECO:0007669"/>
    <property type="project" value="UniProtKB-KW"/>
</dbReference>
<evidence type="ECO:0000256" key="4">
    <source>
        <dbReference type="HAMAP-Rule" id="MF_00514"/>
    </source>
</evidence>
<evidence type="ECO:0000313" key="8">
    <source>
        <dbReference type="Proteomes" id="UP000075242"/>
    </source>
</evidence>
<keyword evidence="3 4" id="KW-0687">Ribonucleoprotein</keyword>
<dbReference type="Gene3D" id="4.10.410.60">
    <property type="match status" value="1"/>
</dbReference>
<dbReference type="Pfam" id="PF01632">
    <property type="entry name" value="Ribosomal_L35p"/>
    <property type="match status" value="1"/>
</dbReference>
<dbReference type="PRINTS" id="PR00064">
    <property type="entry name" value="RIBOSOMALL35"/>
</dbReference>
<keyword evidence="2 4" id="KW-0689">Ribosomal protein</keyword>
<evidence type="ECO:0000313" key="7">
    <source>
        <dbReference type="EMBL" id="CUX76703.1"/>
    </source>
</evidence>
<evidence type="ECO:0000256" key="1">
    <source>
        <dbReference type="ARBA" id="ARBA00006598"/>
    </source>
</evidence>
<dbReference type="InterPro" id="IPR037229">
    <property type="entry name" value="Ribosomal_bL35_sf"/>
</dbReference>
<protein>
    <recommendedName>
        <fullName evidence="4">Large ribosomal subunit protein bL35</fullName>
    </recommendedName>
</protein>
<dbReference type="AlphaFoldDB" id="A0A143WNK6"/>
<name>A0A143WNK6_TREPR</name>
<proteinExistence type="inferred from homology"/>
<evidence type="ECO:0000256" key="6">
    <source>
        <dbReference type="SAM" id="MobiDB-lite"/>
    </source>
</evidence>
<evidence type="ECO:0000256" key="3">
    <source>
        <dbReference type="ARBA" id="ARBA00023274"/>
    </source>
</evidence>
<sequence>MVRAKVRSSIAKRLMMRPGGSMKRFTAGRRHLLTAKPACRKRKLRCARRVHQHDSARMKRAMHA</sequence>
<dbReference type="InterPro" id="IPR001706">
    <property type="entry name" value="Ribosomal_bL35"/>
</dbReference>
<dbReference type="EMBL" id="LN999011">
    <property type="protein sequence ID" value="CUX76703.1"/>
    <property type="molecule type" value="Genomic_DNA"/>
</dbReference>
<dbReference type="GO" id="GO:0005840">
    <property type="term" value="C:ribosome"/>
    <property type="evidence" value="ECO:0007669"/>
    <property type="project" value="UniProtKB-KW"/>
</dbReference>
<reference evidence="8" key="1">
    <citation type="submission" date="2016-01" db="EMBL/GenBank/DDBJ databases">
        <authorList>
            <person name="Husnik F."/>
        </authorList>
    </citation>
    <scope>NUCLEOTIDE SEQUENCE [LARGE SCALE GENOMIC DNA]</scope>
</reference>
<dbReference type="PATRIC" id="fig|189385.8.peg.84"/>
<feature type="region of interest" description="Disordered" evidence="6">
    <location>
        <begin position="44"/>
        <end position="64"/>
    </location>
</feature>
<dbReference type="GO" id="GO:0003735">
    <property type="term" value="F:structural constituent of ribosome"/>
    <property type="evidence" value="ECO:0007669"/>
    <property type="project" value="InterPro"/>
</dbReference>
<accession>A0A143WNK6</accession>